<sequence>MTTSTQDYSKIGFIHIAAMGLADQVIPYTNAWHPWVTAANYLVEIATVVYMAFQAQPAVMSERQLASAMDHARNHAFKEPWQFQPDRPLATQPRNSIPQHFLYLMGWRIQSQIEKILGQCTQHHRHGIALEKLKLYEALGDELIKHAESSNKNRMGAPTKYFNQRINSPLV</sequence>
<accession>A0ACC2UKZ7</accession>
<evidence type="ECO:0000313" key="1">
    <source>
        <dbReference type="EMBL" id="KAJ9087447.1"/>
    </source>
</evidence>
<reference evidence="1" key="1">
    <citation type="submission" date="2022-04" db="EMBL/GenBank/DDBJ databases">
        <title>Genome of the entomopathogenic fungus Entomophthora muscae.</title>
        <authorList>
            <person name="Elya C."/>
            <person name="Lovett B.R."/>
            <person name="Lee E."/>
            <person name="Macias A.M."/>
            <person name="Hajek A.E."/>
            <person name="De Bivort B.L."/>
            <person name="Kasson M.T."/>
            <person name="De Fine Licht H.H."/>
            <person name="Stajich J.E."/>
        </authorList>
    </citation>
    <scope>NUCLEOTIDE SEQUENCE</scope>
    <source>
        <strain evidence="1">Berkeley</strain>
    </source>
</reference>
<organism evidence="1 2">
    <name type="scientific">Entomophthora muscae</name>
    <dbReference type="NCBI Taxonomy" id="34485"/>
    <lineage>
        <taxon>Eukaryota</taxon>
        <taxon>Fungi</taxon>
        <taxon>Fungi incertae sedis</taxon>
        <taxon>Zoopagomycota</taxon>
        <taxon>Entomophthoromycotina</taxon>
        <taxon>Entomophthoromycetes</taxon>
        <taxon>Entomophthorales</taxon>
        <taxon>Entomophthoraceae</taxon>
        <taxon>Entomophthora</taxon>
    </lineage>
</organism>
<dbReference type="EMBL" id="QTSX02000260">
    <property type="protein sequence ID" value="KAJ9087447.1"/>
    <property type="molecule type" value="Genomic_DNA"/>
</dbReference>
<evidence type="ECO:0000313" key="2">
    <source>
        <dbReference type="Proteomes" id="UP001165960"/>
    </source>
</evidence>
<comment type="caution">
    <text evidence="1">The sequence shown here is derived from an EMBL/GenBank/DDBJ whole genome shotgun (WGS) entry which is preliminary data.</text>
</comment>
<gene>
    <name evidence="1" type="ORF">DSO57_1033280</name>
</gene>
<protein>
    <submittedName>
        <fullName evidence="1">Uncharacterized protein</fullName>
    </submittedName>
</protein>
<dbReference type="Proteomes" id="UP001165960">
    <property type="component" value="Unassembled WGS sequence"/>
</dbReference>
<proteinExistence type="predicted"/>
<name>A0ACC2UKZ7_9FUNG</name>
<keyword evidence="2" id="KW-1185">Reference proteome</keyword>